<dbReference type="AlphaFoldDB" id="A0A2A4I156"/>
<evidence type="ECO:0000313" key="1">
    <source>
        <dbReference type="EMBL" id="PCG09647.1"/>
    </source>
</evidence>
<accession>A0A2A4I156</accession>
<sequence length="217" mass="22877">MTQLTPALDARLRTDAPIIFGAVAIELPGYTINLLDGAGVLSFGGRTFAGQDDVFGTISEVEDLTDGTGDSAPAFSLTLLPASDAAAATLAGPQMQGAPVLVWMGAVDEVSGQPVPDPHLIFAGEIDVPSLRSEEHGRSLDYEVTSVFERLFEDDESARLSPGHHRSIFPNEAGMDYVTGVDRPVYWGVAGTQTSVQTNAAAAFGGLGGYFIDRLYQ</sequence>
<gene>
    <name evidence="1" type="ORF">COA17_07250</name>
</gene>
<comment type="caution">
    <text evidence="1">The sequence shown here is derived from an EMBL/GenBank/DDBJ whole genome shotgun (WGS) entry which is preliminary data.</text>
</comment>
<dbReference type="RefSeq" id="WP_096611259.1">
    <property type="nucleotide sequence ID" value="NZ_NWVD01000002.1"/>
</dbReference>
<organism evidence="1 2">
    <name type="scientific">Sphingomonas ginsenosidimutans</name>
    <dbReference type="NCBI Taxonomy" id="862134"/>
    <lineage>
        <taxon>Bacteria</taxon>
        <taxon>Pseudomonadati</taxon>
        <taxon>Pseudomonadota</taxon>
        <taxon>Alphaproteobacteria</taxon>
        <taxon>Sphingomonadales</taxon>
        <taxon>Sphingomonadaceae</taxon>
        <taxon>Sphingomonas</taxon>
    </lineage>
</organism>
<name>A0A2A4I156_9SPHN</name>
<dbReference type="Proteomes" id="UP000218784">
    <property type="component" value="Unassembled WGS sequence"/>
</dbReference>
<dbReference type="EMBL" id="NWVD01000002">
    <property type="protein sequence ID" value="PCG09647.1"/>
    <property type="molecule type" value="Genomic_DNA"/>
</dbReference>
<evidence type="ECO:0008006" key="3">
    <source>
        <dbReference type="Google" id="ProtNLM"/>
    </source>
</evidence>
<evidence type="ECO:0000313" key="2">
    <source>
        <dbReference type="Proteomes" id="UP000218784"/>
    </source>
</evidence>
<protein>
    <recommendedName>
        <fullName evidence="3">DUF2163 domain-containing protein</fullName>
    </recommendedName>
</protein>
<proteinExistence type="predicted"/>
<keyword evidence="2" id="KW-1185">Reference proteome</keyword>
<reference evidence="1 2" key="1">
    <citation type="submission" date="2017-09" db="EMBL/GenBank/DDBJ databases">
        <title>Sphingomonas ginsenosidimutans KACC 14949, whole genome shotgun sequence.</title>
        <authorList>
            <person name="Feng G."/>
            <person name="Zhu H."/>
        </authorList>
    </citation>
    <scope>NUCLEOTIDE SEQUENCE [LARGE SCALE GENOMIC DNA]</scope>
    <source>
        <strain evidence="1 2">KACC 14949</strain>
    </source>
</reference>